<dbReference type="InterPro" id="IPR042855">
    <property type="entry name" value="V_SNARE_CC"/>
</dbReference>
<name>A0AAW2I281_9NEOP</name>
<dbReference type="EMBL" id="JARGDH010000002">
    <property type="protein sequence ID" value="KAL0275833.1"/>
    <property type="molecule type" value="Genomic_DNA"/>
</dbReference>
<dbReference type="Gene3D" id="1.20.5.110">
    <property type="match status" value="1"/>
</dbReference>
<keyword evidence="9" id="KW-0653">Protein transport</keyword>
<evidence type="ECO:0000256" key="2">
    <source>
        <dbReference type="ARBA" id="ARBA00004496"/>
    </source>
</evidence>
<dbReference type="GO" id="GO:0045159">
    <property type="term" value="F:myosin II binding"/>
    <property type="evidence" value="ECO:0007669"/>
    <property type="project" value="TreeGrafter"/>
</dbReference>
<feature type="compositionally biased region" description="Polar residues" evidence="13">
    <location>
        <begin position="66"/>
        <end position="79"/>
    </location>
</feature>
<dbReference type="CDD" id="cd15873">
    <property type="entry name" value="R-SNARE_STXBP5_6"/>
    <property type="match status" value="1"/>
</dbReference>
<evidence type="ECO:0000256" key="12">
    <source>
        <dbReference type="PROSITE-ProRule" id="PRU00290"/>
    </source>
</evidence>
<dbReference type="GO" id="GO:0005096">
    <property type="term" value="F:GTPase activator activity"/>
    <property type="evidence" value="ECO:0007669"/>
    <property type="project" value="TreeGrafter"/>
</dbReference>
<comment type="caution">
    <text evidence="15">The sequence shown here is derived from an EMBL/GenBank/DDBJ whole genome shotgun (WGS) entry which is preliminary data.</text>
</comment>
<evidence type="ECO:0000256" key="11">
    <source>
        <dbReference type="ARBA" id="ARBA00023136"/>
    </source>
</evidence>
<evidence type="ECO:0000256" key="6">
    <source>
        <dbReference type="ARBA" id="ARBA00022490"/>
    </source>
</evidence>
<comment type="subcellular location">
    <subcellularLocation>
        <location evidence="1">Cell membrane</location>
        <topology evidence="1">Peripheral membrane protein</topology>
    </subcellularLocation>
    <subcellularLocation>
        <location evidence="2">Cytoplasm</location>
    </subcellularLocation>
</comment>
<keyword evidence="8" id="KW-0677">Repeat</keyword>
<dbReference type="GO" id="GO:0015031">
    <property type="term" value="P:protein transport"/>
    <property type="evidence" value="ECO:0007669"/>
    <property type="project" value="UniProtKB-KW"/>
</dbReference>
<evidence type="ECO:0000256" key="9">
    <source>
        <dbReference type="ARBA" id="ARBA00022927"/>
    </source>
</evidence>
<keyword evidence="5" id="KW-1003">Cell membrane</keyword>
<dbReference type="GO" id="GO:0006893">
    <property type="term" value="P:Golgi to plasma membrane transport"/>
    <property type="evidence" value="ECO:0007669"/>
    <property type="project" value="TreeGrafter"/>
</dbReference>
<feature type="domain" description="V-SNARE coiled-coil homology" evidence="14">
    <location>
        <begin position="265"/>
        <end position="325"/>
    </location>
</feature>
<evidence type="ECO:0000256" key="1">
    <source>
        <dbReference type="ARBA" id="ARBA00004202"/>
    </source>
</evidence>
<proteinExistence type="inferred from homology"/>
<keyword evidence="11" id="KW-0472">Membrane</keyword>
<keyword evidence="6" id="KW-0963">Cytoplasm</keyword>
<dbReference type="PANTHER" id="PTHR10241:SF25">
    <property type="entry name" value="TOMOSYN, ISOFORM C"/>
    <property type="match status" value="1"/>
</dbReference>
<keyword evidence="10 12" id="KW-0175">Coiled coil</keyword>
<reference evidence="15" key="1">
    <citation type="journal article" date="2024" name="Gigascience">
        <title>Chromosome-level genome of the poultry shaft louse Menopon gallinae provides insight into the host-switching and adaptive evolution of parasitic lice.</title>
        <authorList>
            <person name="Xu Y."/>
            <person name="Ma L."/>
            <person name="Liu S."/>
            <person name="Liang Y."/>
            <person name="Liu Q."/>
            <person name="He Z."/>
            <person name="Tian L."/>
            <person name="Duan Y."/>
            <person name="Cai W."/>
            <person name="Li H."/>
            <person name="Song F."/>
        </authorList>
    </citation>
    <scope>NUCLEOTIDE SEQUENCE</scope>
    <source>
        <strain evidence="15">Cailab_2023a</strain>
    </source>
</reference>
<protein>
    <recommendedName>
        <fullName evidence="14">V-SNARE coiled-coil homology domain-containing protein</fullName>
    </recommendedName>
</protein>
<evidence type="ECO:0000256" key="5">
    <source>
        <dbReference type="ARBA" id="ARBA00022475"/>
    </source>
</evidence>
<feature type="region of interest" description="Disordered" evidence="13">
    <location>
        <begin position="54"/>
        <end position="83"/>
    </location>
</feature>
<evidence type="ECO:0000256" key="8">
    <source>
        <dbReference type="ARBA" id="ARBA00022737"/>
    </source>
</evidence>
<organism evidence="15">
    <name type="scientific">Menopon gallinae</name>
    <name type="common">poultry shaft louse</name>
    <dbReference type="NCBI Taxonomy" id="328185"/>
    <lineage>
        <taxon>Eukaryota</taxon>
        <taxon>Metazoa</taxon>
        <taxon>Ecdysozoa</taxon>
        <taxon>Arthropoda</taxon>
        <taxon>Hexapoda</taxon>
        <taxon>Insecta</taxon>
        <taxon>Pterygota</taxon>
        <taxon>Neoptera</taxon>
        <taxon>Paraneoptera</taxon>
        <taxon>Psocodea</taxon>
        <taxon>Troctomorpha</taxon>
        <taxon>Phthiraptera</taxon>
        <taxon>Amblycera</taxon>
        <taxon>Menoponidae</taxon>
        <taxon>Menopon</taxon>
    </lineage>
</organism>
<keyword evidence="4" id="KW-0813">Transport</keyword>
<dbReference type="AlphaFoldDB" id="A0AAW2I281"/>
<dbReference type="GO" id="GO:0019905">
    <property type="term" value="F:syntaxin binding"/>
    <property type="evidence" value="ECO:0007669"/>
    <property type="project" value="TreeGrafter"/>
</dbReference>
<dbReference type="SUPFAM" id="SSF58038">
    <property type="entry name" value="SNARE fusion complex"/>
    <property type="match status" value="1"/>
</dbReference>
<keyword evidence="7" id="KW-0853">WD repeat</keyword>
<comment type="similarity">
    <text evidence="3">Belongs to the WD repeat L(2)GL family.</text>
</comment>
<accession>A0AAW2I281</accession>
<dbReference type="PROSITE" id="PS50892">
    <property type="entry name" value="V_SNARE"/>
    <property type="match status" value="1"/>
</dbReference>
<feature type="compositionally biased region" description="Basic and acidic residues" evidence="13">
    <location>
        <begin position="54"/>
        <end position="64"/>
    </location>
</feature>
<dbReference type="PANTHER" id="PTHR10241">
    <property type="entry name" value="LETHAL 2 GIANT LARVAE PROTEIN"/>
    <property type="match status" value="1"/>
</dbReference>
<dbReference type="Pfam" id="PF00957">
    <property type="entry name" value="Synaptobrevin"/>
    <property type="match status" value="1"/>
</dbReference>
<evidence type="ECO:0000259" key="14">
    <source>
        <dbReference type="PROSITE" id="PS50892"/>
    </source>
</evidence>
<gene>
    <name evidence="15" type="ORF">PYX00_003562</name>
</gene>
<evidence type="ECO:0000256" key="7">
    <source>
        <dbReference type="ARBA" id="ARBA00022574"/>
    </source>
</evidence>
<dbReference type="GO" id="GO:0006887">
    <property type="term" value="P:exocytosis"/>
    <property type="evidence" value="ECO:0007669"/>
    <property type="project" value="TreeGrafter"/>
</dbReference>
<dbReference type="GO" id="GO:0031201">
    <property type="term" value="C:SNARE complex"/>
    <property type="evidence" value="ECO:0007669"/>
    <property type="project" value="TreeGrafter"/>
</dbReference>
<evidence type="ECO:0000256" key="4">
    <source>
        <dbReference type="ARBA" id="ARBA00022448"/>
    </source>
</evidence>
<evidence type="ECO:0000256" key="13">
    <source>
        <dbReference type="SAM" id="MobiDB-lite"/>
    </source>
</evidence>
<evidence type="ECO:0000313" key="15">
    <source>
        <dbReference type="EMBL" id="KAL0275833.1"/>
    </source>
</evidence>
<dbReference type="FunFam" id="1.20.5.110:FF:000001">
    <property type="entry name" value="syntaxin-binding protein 5 isoform X1"/>
    <property type="match status" value="1"/>
</dbReference>
<evidence type="ECO:0000256" key="10">
    <source>
        <dbReference type="ARBA" id="ARBA00023054"/>
    </source>
</evidence>
<evidence type="ECO:0000256" key="3">
    <source>
        <dbReference type="ARBA" id="ARBA00008070"/>
    </source>
</evidence>
<dbReference type="GO" id="GO:0005886">
    <property type="term" value="C:plasma membrane"/>
    <property type="evidence" value="ECO:0007669"/>
    <property type="project" value="UniProtKB-SubCell"/>
</dbReference>
<sequence length="330" mass="37266">MINLPPPGETRMTQPVVVSPWGTIFRLKGCILTMSFLDCNGALIPYSYEPWKDENKQDSREKQKTPTKTNNRMSPTLSSSRDDQFGDRQFVVIVSEKQSRVVALPSHTCVYRQQLADTDFVVKAEIISLRDSVCLVCYVSSGHLTAYSLPSLRPLIDVEFLPLAHFSFQTSKQGIVDPMLSIWGQQMFVNEDTDQITRTFCFSNRGHGLYLCSPSEIQKFTVSSEFWYGLFGGGVRQLDREELFGESSGKPSRSVAVHIPGPSANLEAMGRQVTTVTGEVGRAHKLMVERGEKLGELEERTQRMMNEAENFANSAHGLMNKYKDKKWYQL</sequence>